<name>A0A437M933_9SPHN</name>
<feature type="transmembrane region" description="Helical" evidence="1">
    <location>
        <begin position="12"/>
        <end position="32"/>
    </location>
</feature>
<evidence type="ECO:0000313" key="4">
    <source>
        <dbReference type="Proteomes" id="UP000282971"/>
    </source>
</evidence>
<keyword evidence="1" id="KW-1133">Transmembrane helix</keyword>
<dbReference type="OrthoDB" id="9812899at2"/>
<dbReference type="GO" id="GO:0016020">
    <property type="term" value="C:membrane"/>
    <property type="evidence" value="ECO:0007669"/>
    <property type="project" value="InterPro"/>
</dbReference>
<dbReference type="SUPFAM" id="SSF103481">
    <property type="entry name" value="Multidrug resistance efflux transporter EmrE"/>
    <property type="match status" value="2"/>
</dbReference>
<dbReference type="Pfam" id="PF00892">
    <property type="entry name" value="EamA"/>
    <property type="match status" value="2"/>
</dbReference>
<organism evidence="3 4">
    <name type="scientific">Sphingomonas crocodyli</name>
    <dbReference type="NCBI Taxonomy" id="1979270"/>
    <lineage>
        <taxon>Bacteria</taxon>
        <taxon>Pseudomonadati</taxon>
        <taxon>Pseudomonadota</taxon>
        <taxon>Alphaproteobacteria</taxon>
        <taxon>Sphingomonadales</taxon>
        <taxon>Sphingomonadaceae</taxon>
        <taxon>Sphingomonas</taxon>
    </lineage>
</organism>
<evidence type="ECO:0000313" key="3">
    <source>
        <dbReference type="EMBL" id="RVT94159.1"/>
    </source>
</evidence>
<feature type="transmembrane region" description="Helical" evidence="1">
    <location>
        <begin position="129"/>
        <end position="146"/>
    </location>
</feature>
<keyword evidence="1" id="KW-0472">Membrane</keyword>
<sequence length="303" mass="32143">MIDDHNHNLRGIMFRCVSVICFAIMAAAMKWASEAHVTAIEMLFVRSTIGLPIVVGWLLIGPGIGIIRTKRPKAHLIRSMIGMSGILMTFQGLILLPLAEVTTIGFSAPIFATILSALILKEKVGGHRWTAVLFGFLGVAIVVRPGGGGEALSQFGVIAALLGAVGTAGVTITIRQLGGTEQPGTIVFWFFVSCAVVSGAAMPFYGHLRAPETYAVMCIAGFAGAAAQILMTMSLKAAPVSVVAPFDYGQIIWASLLGWLFWSTTPTLNTLAGAGLIVFAGLYTAWRESRKRRVTVAATPPLE</sequence>
<feature type="transmembrane region" description="Helical" evidence="1">
    <location>
        <begin position="44"/>
        <end position="67"/>
    </location>
</feature>
<feature type="transmembrane region" description="Helical" evidence="1">
    <location>
        <begin position="268"/>
        <end position="286"/>
    </location>
</feature>
<keyword evidence="1" id="KW-0812">Transmembrane</keyword>
<feature type="transmembrane region" description="Helical" evidence="1">
    <location>
        <begin position="152"/>
        <end position="174"/>
    </location>
</feature>
<feature type="transmembrane region" description="Helical" evidence="1">
    <location>
        <begin position="186"/>
        <end position="208"/>
    </location>
</feature>
<dbReference type="InterPro" id="IPR037185">
    <property type="entry name" value="EmrE-like"/>
</dbReference>
<feature type="transmembrane region" description="Helical" evidence="1">
    <location>
        <begin position="104"/>
        <end position="120"/>
    </location>
</feature>
<accession>A0A437M933</accession>
<feature type="transmembrane region" description="Helical" evidence="1">
    <location>
        <begin position="242"/>
        <end position="262"/>
    </location>
</feature>
<gene>
    <name evidence="3" type="ORF">EOD43_09990</name>
</gene>
<reference evidence="3 4" key="1">
    <citation type="submission" date="2019-01" db="EMBL/GenBank/DDBJ databases">
        <authorList>
            <person name="Chen W.-M."/>
        </authorList>
    </citation>
    <scope>NUCLEOTIDE SEQUENCE [LARGE SCALE GENOMIC DNA]</scope>
    <source>
        <strain evidence="3 4">CCP-7</strain>
    </source>
</reference>
<dbReference type="Proteomes" id="UP000282971">
    <property type="component" value="Unassembled WGS sequence"/>
</dbReference>
<proteinExistence type="predicted"/>
<dbReference type="EMBL" id="SACN01000001">
    <property type="protein sequence ID" value="RVT94159.1"/>
    <property type="molecule type" value="Genomic_DNA"/>
</dbReference>
<dbReference type="AlphaFoldDB" id="A0A437M933"/>
<keyword evidence="4" id="KW-1185">Reference proteome</keyword>
<dbReference type="RefSeq" id="WP_127743382.1">
    <property type="nucleotide sequence ID" value="NZ_SACN01000001.1"/>
</dbReference>
<evidence type="ECO:0000256" key="1">
    <source>
        <dbReference type="SAM" id="Phobius"/>
    </source>
</evidence>
<feature type="domain" description="EamA" evidence="2">
    <location>
        <begin position="155"/>
        <end position="280"/>
    </location>
</feature>
<dbReference type="PANTHER" id="PTHR22911:SF103">
    <property type="entry name" value="BLR2811 PROTEIN"/>
    <property type="match status" value="1"/>
</dbReference>
<comment type="caution">
    <text evidence="3">The sequence shown here is derived from an EMBL/GenBank/DDBJ whole genome shotgun (WGS) entry which is preliminary data.</text>
</comment>
<feature type="transmembrane region" description="Helical" evidence="1">
    <location>
        <begin position="79"/>
        <end position="98"/>
    </location>
</feature>
<protein>
    <submittedName>
        <fullName evidence="3">DMT family transporter</fullName>
    </submittedName>
</protein>
<feature type="transmembrane region" description="Helical" evidence="1">
    <location>
        <begin position="214"/>
        <end position="235"/>
    </location>
</feature>
<dbReference type="InterPro" id="IPR000620">
    <property type="entry name" value="EamA_dom"/>
</dbReference>
<dbReference type="PANTHER" id="PTHR22911">
    <property type="entry name" value="ACYL-MALONYL CONDENSING ENZYME-RELATED"/>
    <property type="match status" value="1"/>
</dbReference>
<feature type="domain" description="EamA" evidence="2">
    <location>
        <begin position="10"/>
        <end position="143"/>
    </location>
</feature>
<evidence type="ECO:0000259" key="2">
    <source>
        <dbReference type="Pfam" id="PF00892"/>
    </source>
</evidence>